<dbReference type="SUPFAM" id="SSF51569">
    <property type="entry name" value="Aldolase"/>
    <property type="match status" value="1"/>
</dbReference>
<dbReference type="AlphaFoldDB" id="A0A379WL38"/>
<dbReference type="GO" id="GO:0016829">
    <property type="term" value="F:lyase activity"/>
    <property type="evidence" value="ECO:0007669"/>
    <property type="project" value="UniProtKB-KW"/>
</dbReference>
<dbReference type="Pfam" id="PF00701">
    <property type="entry name" value="DHDPS"/>
    <property type="match status" value="1"/>
</dbReference>
<dbReference type="Proteomes" id="UP000254712">
    <property type="component" value="Unassembled WGS sequence"/>
</dbReference>
<dbReference type="EC" id="4.1.2.-" evidence="2"/>
<organism evidence="2 3">
    <name type="scientific">Salmonella enterica I</name>
    <dbReference type="NCBI Taxonomy" id="59201"/>
    <lineage>
        <taxon>Bacteria</taxon>
        <taxon>Pseudomonadati</taxon>
        <taxon>Pseudomonadota</taxon>
        <taxon>Gammaproteobacteria</taxon>
        <taxon>Enterobacterales</taxon>
        <taxon>Enterobacteriaceae</taxon>
        <taxon>Salmonella</taxon>
    </lineage>
</organism>
<protein>
    <submittedName>
        <fullName evidence="2">2-keto-3-deoxy-galactonate aldolase</fullName>
        <ecNumber evidence="2">4.1.2.-</ecNumber>
    </submittedName>
</protein>
<evidence type="ECO:0000313" key="2">
    <source>
        <dbReference type="EMBL" id="SUH34368.1"/>
    </source>
</evidence>
<dbReference type="EMBL" id="UGXT01000002">
    <property type="protein sequence ID" value="SUH34368.1"/>
    <property type="molecule type" value="Genomic_DNA"/>
</dbReference>
<reference evidence="2 3" key="1">
    <citation type="submission" date="2018-06" db="EMBL/GenBank/DDBJ databases">
        <authorList>
            <consortium name="Pathogen Informatics"/>
            <person name="Doyle S."/>
        </authorList>
    </citation>
    <scope>NUCLEOTIDE SEQUENCE [LARGE SCALE GENOMIC DNA]</scope>
    <source>
        <strain evidence="2 3">NCTC8261</strain>
    </source>
</reference>
<evidence type="ECO:0000313" key="3">
    <source>
        <dbReference type="Proteomes" id="UP000254712"/>
    </source>
</evidence>
<dbReference type="InterPro" id="IPR013785">
    <property type="entry name" value="Aldolase_TIM"/>
</dbReference>
<sequence>MTQITKFHGVFPPVPTIVNAQGELDKVGMATLLDHLIASKVNGVLLLGSGGGILPYDQCAASGNRRVFASVILTAVFQYY</sequence>
<dbReference type="Gene3D" id="3.20.20.70">
    <property type="entry name" value="Aldolase class I"/>
    <property type="match status" value="1"/>
</dbReference>
<evidence type="ECO:0000256" key="1">
    <source>
        <dbReference type="ARBA" id="ARBA00023239"/>
    </source>
</evidence>
<proteinExistence type="predicted"/>
<dbReference type="InterPro" id="IPR002220">
    <property type="entry name" value="DapA-like"/>
</dbReference>
<accession>A0A379WL38</accession>
<name>A0A379WL38_SALET</name>
<keyword evidence="1 2" id="KW-0456">Lyase</keyword>
<gene>
    <name evidence="2" type="primary">yagE_2</name>
    <name evidence="2" type="ORF">NCTC8261_00548</name>
</gene>